<reference evidence="5 6" key="1">
    <citation type="submission" date="2018-09" db="EMBL/GenBank/DDBJ databases">
        <title>The draft genome of Acinetobacter spp. strains.</title>
        <authorList>
            <person name="Qin J."/>
            <person name="Feng Y."/>
            <person name="Zong Z."/>
        </authorList>
    </citation>
    <scope>NUCLEOTIDE SEQUENCE [LARGE SCALE GENOMIC DNA]</scope>
    <source>
        <strain evidence="5 6">WCHAc060002</strain>
    </source>
</reference>
<dbReference type="AlphaFoldDB" id="A0A3A8FUH2"/>
<dbReference type="PANTHER" id="PTHR48081:SF8">
    <property type="entry name" value="ALPHA_BETA HYDROLASE FOLD-3 DOMAIN-CONTAINING PROTEIN-RELATED"/>
    <property type="match status" value="1"/>
</dbReference>
<sequence length="357" mass="39802">MTAFNQNLQQLLEKGQGTAARALDKLPSFVQDSLAKALGYPYIFPDLDPFIKCMMAAQLKQGRQGFIGADYEKSRKQFDLQMQSLRNKVTAVKHVEDLRLPLQSGTVFARHYHPAPGKKLPLIVFYHGGGFVVGSLDTHDEACRLLAVHAKTQVLSIDYPLAPEASPKQLIQCCEDALAWVFQNSKQLKVLKGRIAVAGDSAGANIATVVAQRTAQKAYAPHAQLLIYPVVDFKSRHPSFFAYKDGLVLTGGDVDHVTAFYAEQHQVELDDPLISPTYGKLKGLAPAFIVTAGHDLLHDEGEIYSHKLRQQGVALHYQEYLDQTHGFINLTTVSTRAKKYHIELSKNFRKFWDKKNS</sequence>
<name>A0A3A8FUH2_9GAMM</name>
<dbReference type="InterPro" id="IPR033140">
    <property type="entry name" value="Lipase_GDXG_put_SER_AS"/>
</dbReference>
<evidence type="ECO:0000256" key="3">
    <source>
        <dbReference type="PROSITE-ProRule" id="PRU10038"/>
    </source>
</evidence>
<feature type="domain" description="Alpha/beta hydrolase fold-3" evidence="4">
    <location>
        <begin position="123"/>
        <end position="328"/>
    </location>
</feature>
<gene>
    <name evidence="5" type="ORF">D7V64_13900</name>
</gene>
<dbReference type="SUPFAM" id="SSF53474">
    <property type="entry name" value="alpha/beta-Hydrolases"/>
    <property type="match status" value="1"/>
</dbReference>
<dbReference type="Pfam" id="PF07859">
    <property type="entry name" value="Abhydrolase_3"/>
    <property type="match status" value="1"/>
</dbReference>
<evidence type="ECO:0000256" key="2">
    <source>
        <dbReference type="ARBA" id="ARBA00022801"/>
    </source>
</evidence>
<dbReference type="EMBL" id="RAXZ01000024">
    <property type="protein sequence ID" value="RKG49496.1"/>
    <property type="molecule type" value="Genomic_DNA"/>
</dbReference>
<accession>A0A3A8FUH2</accession>
<comment type="caution">
    <text evidence="5">The sequence shown here is derived from an EMBL/GenBank/DDBJ whole genome shotgun (WGS) entry which is preliminary data.</text>
</comment>
<proteinExistence type="inferred from homology"/>
<dbReference type="Gene3D" id="3.40.50.1820">
    <property type="entry name" value="alpha/beta hydrolase"/>
    <property type="match status" value="1"/>
</dbReference>
<keyword evidence="2 5" id="KW-0378">Hydrolase</keyword>
<dbReference type="RefSeq" id="WP_120368077.1">
    <property type="nucleotide sequence ID" value="NZ_RAXZ01000024.1"/>
</dbReference>
<feature type="active site" evidence="3">
    <location>
        <position position="201"/>
    </location>
</feature>
<evidence type="ECO:0000256" key="1">
    <source>
        <dbReference type="ARBA" id="ARBA00010515"/>
    </source>
</evidence>
<evidence type="ECO:0000313" key="6">
    <source>
        <dbReference type="Proteomes" id="UP000281084"/>
    </source>
</evidence>
<evidence type="ECO:0000259" key="4">
    <source>
        <dbReference type="Pfam" id="PF07859"/>
    </source>
</evidence>
<dbReference type="PROSITE" id="PS01174">
    <property type="entry name" value="LIPASE_GDXG_SER"/>
    <property type="match status" value="1"/>
</dbReference>
<dbReference type="InterPro" id="IPR050300">
    <property type="entry name" value="GDXG_lipolytic_enzyme"/>
</dbReference>
<evidence type="ECO:0000313" key="5">
    <source>
        <dbReference type="EMBL" id="RKG49496.1"/>
    </source>
</evidence>
<dbReference type="GO" id="GO:0016787">
    <property type="term" value="F:hydrolase activity"/>
    <property type="evidence" value="ECO:0007669"/>
    <property type="project" value="UniProtKB-KW"/>
</dbReference>
<dbReference type="Proteomes" id="UP000281084">
    <property type="component" value="Unassembled WGS sequence"/>
</dbReference>
<dbReference type="InterPro" id="IPR029058">
    <property type="entry name" value="AB_hydrolase_fold"/>
</dbReference>
<dbReference type="PANTHER" id="PTHR48081">
    <property type="entry name" value="AB HYDROLASE SUPERFAMILY PROTEIN C4A8.06C"/>
    <property type="match status" value="1"/>
</dbReference>
<dbReference type="InterPro" id="IPR013094">
    <property type="entry name" value="AB_hydrolase_3"/>
</dbReference>
<comment type="similarity">
    <text evidence="1">Belongs to the 'GDXG' lipolytic enzyme family.</text>
</comment>
<organism evidence="5 6">
    <name type="scientific">Acinetobacter cumulans</name>
    <dbReference type="NCBI Taxonomy" id="2136182"/>
    <lineage>
        <taxon>Bacteria</taxon>
        <taxon>Pseudomonadati</taxon>
        <taxon>Pseudomonadota</taxon>
        <taxon>Gammaproteobacteria</taxon>
        <taxon>Moraxellales</taxon>
        <taxon>Moraxellaceae</taxon>
        <taxon>Acinetobacter</taxon>
    </lineage>
</organism>
<protein>
    <submittedName>
        <fullName evidence="5">Alpha/beta hydrolase</fullName>
    </submittedName>
</protein>